<gene>
    <name evidence="1" type="ORF">PAPOLLO_LOCUS1200</name>
</gene>
<organism evidence="1 2">
    <name type="scientific">Parnassius apollo</name>
    <name type="common">Apollo butterfly</name>
    <name type="synonym">Papilio apollo</name>
    <dbReference type="NCBI Taxonomy" id="110799"/>
    <lineage>
        <taxon>Eukaryota</taxon>
        <taxon>Metazoa</taxon>
        <taxon>Ecdysozoa</taxon>
        <taxon>Arthropoda</taxon>
        <taxon>Hexapoda</taxon>
        <taxon>Insecta</taxon>
        <taxon>Pterygota</taxon>
        <taxon>Neoptera</taxon>
        <taxon>Endopterygota</taxon>
        <taxon>Lepidoptera</taxon>
        <taxon>Glossata</taxon>
        <taxon>Ditrysia</taxon>
        <taxon>Papilionoidea</taxon>
        <taxon>Papilionidae</taxon>
        <taxon>Parnassiinae</taxon>
        <taxon>Parnassini</taxon>
        <taxon>Parnassius</taxon>
        <taxon>Parnassius</taxon>
    </lineage>
</organism>
<accession>A0A8S3W224</accession>
<proteinExistence type="predicted"/>
<keyword evidence="2" id="KW-1185">Reference proteome</keyword>
<reference evidence="1" key="1">
    <citation type="submission" date="2021-04" db="EMBL/GenBank/DDBJ databases">
        <authorList>
            <person name="Tunstrom K."/>
        </authorList>
    </citation>
    <scope>NUCLEOTIDE SEQUENCE</scope>
</reference>
<dbReference type="EMBL" id="CAJQZP010000080">
    <property type="protein sequence ID" value="CAG4936463.1"/>
    <property type="molecule type" value="Genomic_DNA"/>
</dbReference>
<comment type="caution">
    <text evidence="1">The sequence shown here is derived from an EMBL/GenBank/DDBJ whole genome shotgun (WGS) entry which is preliminary data.</text>
</comment>
<evidence type="ECO:0000313" key="2">
    <source>
        <dbReference type="Proteomes" id="UP000691718"/>
    </source>
</evidence>
<name>A0A8S3W224_PARAO</name>
<dbReference type="OrthoDB" id="7836314at2759"/>
<protein>
    <submittedName>
        <fullName evidence="1">(apollo) hypothetical protein</fullName>
    </submittedName>
</protein>
<sequence>MAENLTSTDILNRLALPTTEKVTEEFSLAGTVPQSIIGTEIKKTITTLGLTPIDFSKTFSSVEFDFEALKNRFSEYCKGFGEPLSSSQPSRALEFAAKILFEYGPFMRTEKKIKGDKAIRFRFPYKKTTDSGE</sequence>
<evidence type="ECO:0000313" key="1">
    <source>
        <dbReference type="EMBL" id="CAG4936463.1"/>
    </source>
</evidence>
<dbReference type="AlphaFoldDB" id="A0A8S3W224"/>
<dbReference type="Proteomes" id="UP000691718">
    <property type="component" value="Unassembled WGS sequence"/>
</dbReference>